<feature type="region of interest" description="Disordered" evidence="3">
    <location>
        <begin position="220"/>
        <end position="279"/>
    </location>
</feature>
<feature type="region of interest" description="Disordered" evidence="3">
    <location>
        <begin position="138"/>
        <end position="206"/>
    </location>
</feature>
<feature type="region of interest" description="Disordered" evidence="3">
    <location>
        <begin position="336"/>
        <end position="376"/>
    </location>
</feature>
<proteinExistence type="predicted"/>
<sequence length="456" mass="47782">MAAVLASPENDGDRRASKDLPHLSLSLDSPPSSSPFPSPSSSFIPPPMPGAHEYANKFPIHTSKKKQQRDSADNNNSNASTPAPVATTPASAVAVTKASSPSPATSTNITTNGTAAAKIRSSIMSSDEVSKQLEQIALASSIDRDRTSGIAENRAKRASRASLNSSRRAPPSPSVSRRTSGAQGHIANNVSNGNHSNKESVSLSRVPSNVKNVMMTAGAMTTGATESAAANTPKRRSRGIKIRDFAFPADDLRHTGQGPDAARPGRSRPASEYGGGDIMNSRRNSGWGAFRWAGSKLWGFALGGGAGGAAGSGNGKHRATLSTVDTDGFIPTSSDFARNFDASSPQDEYAPSGFEADSDYQDAQSDSYDDADLSDYPDQDIPLLPGLYRAMYAFVPEGTAEMALAEDQVVRIVGRGGGVGWAVAEDENGNHALVPESYLEPVKLDEDVELEDGDSN</sequence>
<name>A0A9Q5NEP3_SANBA</name>
<evidence type="ECO:0000256" key="1">
    <source>
        <dbReference type="ARBA" id="ARBA00022443"/>
    </source>
</evidence>
<dbReference type="Proteomes" id="UP000757232">
    <property type="component" value="Unassembled WGS sequence"/>
</dbReference>
<dbReference type="InterPro" id="IPR001452">
    <property type="entry name" value="SH3_domain"/>
</dbReference>
<feature type="compositionally biased region" description="Polar residues" evidence="3">
    <location>
        <begin position="336"/>
        <end position="346"/>
    </location>
</feature>
<evidence type="ECO:0000313" key="5">
    <source>
        <dbReference type="EMBL" id="OCB91294.1"/>
    </source>
</evidence>
<keyword evidence="6" id="KW-1185">Reference proteome</keyword>
<dbReference type="PROSITE" id="PS50002">
    <property type="entry name" value="SH3"/>
    <property type="match status" value="1"/>
</dbReference>
<evidence type="ECO:0000256" key="3">
    <source>
        <dbReference type="SAM" id="MobiDB-lite"/>
    </source>
</evidence>
<comment type="caution">
    <text evidence="5">The sequence shown here is derived from an EMBL/GenBank/DDBJ whole genome shotgun (WGS) entry which is preliminary data.</text>
</comment>
<dbReference type="AlphaFoldDB" id="A0A9Q5NEP3"/>
<dbReference type="SUPFAM" id="SSF50044">
    <property type="entry name" value="SH3-domain"/>
    <property type="match status" value="1"/>
</dbReference>
<dbReference type="EMBL" id="LNZH02000095">
    <property type="protein sequence ID" value="OCB91294.1"/>
    <property type="molecule type" value="Genomic_DNA"/>
</dbReference>
<feature type="compositionally biased region" description="Low complexity" evidence="3">
    <location>
        <begin position="160"/>
        <end position="178"/>
    </location>
</feature>
<feature type="domain" description="SH3" evidence="4">
    <location>
        <begin position="383"/>
        <end position="444"/>
    </location>
</feature>
<accession>A0A9Q5NEP3</accession>
<feature type="compositionally biased region" description="Low complexity" evidence="3">
    <location>
        <begin position="22"/>
        <end position="31"/>
    </location>
</feature>
<feature type="compositionally biased region" description="Pro residues" evidence="3">
    <location>
        <begin position="32"/>
        <end position="49"/>
    </location>
</feature>
<evidence type="ECO:0000313" key="6">
    <source>
        <dbReference type="Proteomes" id="UP000757232"/>
    </source>
</evidence>
<organism evidence="5 6">
    <name type="scientific">Sanghuangporus baumii</name>
    <name type="common">Phellinus baumii</name>
    <dbReference type="NCBI Taxonomy" id="108892"/>
    <lineage>
        <taxon>Eukaryota</taxon>
        <taxon>Fungi</taxon>
        <taxon>Dikarya</taxon>
        <taxon>Basidiomycota</taxon>
        <taxon>Agaricomycotina</taxon>
        <taxon>Agaricomycetes</taxon>
        <taxon>Hymenochaetales</taxon>
        <taxon>Hymenochaetaceae</taxon>
        <taxon>Sanghuangporus</taxon>
    </lineage>
</organism>
<gene>
    <name evidence="5" type="ORF">A7U60_g1461</name>
</gene>
<evidence type="ECO:0000256" key="2">
    <source>
        <dbReference type="PROSITE-ProRule" id="PRU00192"/>
    </source>
</evidence>
<evidence type="ECO:0000259" key="4">
    <source>
        <dbReference type="PROSITE" id="PS50002"/>
    </source>
</evidence>
<feature type="region of interest" description="Disordered" evidence="3">
    <location>
        <begin position="1"/>
        <end position="114"/>
    </location>
</feature>
<feature type="compositionally biased region" description="Low complexity" evidence="3">
    <location>
        <begin position="220"/>
        <end position="230"/>
    </location>
</feature>
<dbReference type="SMART" id="SM00326">
    <property type="entry name" value="SH3"/>
    <property type="match status" value="1"/>
</dbReference>
<reference evidence="5" key="1">
    <citation type="submission" date="2016-06" db="EMBL/GenBank/DDBJ databases">
        <title>Draft Genome sequence of the fungus Inonotus baumii.</title>
        <authorList>
            <person name="Zhu H."/>
            <person name="Lin W."/>
        </authorList>
    </citation>
    <scope>NUCLEOTIDE SEQUENCE</scope>
    <source>
        <strain evidence="5">821</strain>
    </source>
</reference>
<dbReference type="Gene3D" id="2.30.30.40">
    <property type="entry name" value="SH3 Domains"/>
    <property type="match status" value="1"/>
</dbReference>
<feature type="compositionally biased region" description="Acidic residues" evidence="3">
    <location>
        <begin position="367"/>
        <end position="376"/>
    </location>
</feature>
<feature type="compositionally biased region" description="Basic and acidic residues" evidence="3">
    <location>
        <begin position="11"/>
        <end position="21"/>
    </location>
</feature>
<dbReference type="InterPro" id="IPR036028">
    <property type="entry name" value="SH3-like_dom_sf"/>
</dbReference>
<feature type="compositionally biased region" description="Low complexity" evidence="3">
    <location>
        <begin position="73"/>
        <end position="112"/>
    </location>
</feature>
<feature type="compositionally biased region" description="Polar residues" evidence="3">
    <location>
        <begin position="179"/>
        <end position="206"/>
    </location>
</feature>
<protein>
    <recommendedName>
        <fullName evidence="4">SH3 domain-containing protein</fullName>
    </recommendedName>
</protein>
<keyword evidence="1 2" id="KW-0728">SH3 domain</keyword>
<dbReference type="OrthoDB" id="19092at2759"/>